<dbReference type="RefSeq" id="WP_097942516.1">
    <property type="nucleotide sequence ID" value="NZ_BLKS01000001.1"/>
</dbReference>
<dbReference type="AlphaFoldDB" id="A0A2A7MTR6"/>
<dbReference type="SMART" id="SM00347">
    <property type="entry name" value="HTH_MARR"/>
    <property type="match status" value="1"/>
</dbReference>
<dbReference type="GO" id="GO:0006281">
    <property type="term" value="P:DNA repair"/>
    <property type="evidence" value="ECO:0007669"/>
    <property type="project" value="InterPro"/>
</dbReference>
<keyword evidence="3" id="KW-0540">Nuclease</keyword>
<evidence type="ECO:0000256" key="8">
    <source>
        <dbReference type="ARBA" id="ARBA00023163"/>
    </source>
</evidence>
<evidence type="ECO:0000256" key="9">
    <source>
        <dbReference type="SAM" id="MobiDB-lite"/>
    </source>
</evidence>
<feature type="domain" description="HTH marR-type" evidence="10">
    <location>
        <begin position="50"/>
        <end position="185"/>
    </location>
</feature>
<dbReference type="InterPro" id="IPR036390">
    <property type="entry name" value="WH_DNA-bd_sf"/>
</dbReference>
<comment type="caution">
    <text evidence="12">The sequence shown here is derived from an EMBL/GenBank/DDBJ whole genome shotgun (WGS) entry which is preliminary data.</text>
</comment>
<dbReference type="GO" id="GO:0003677">
    <property type="term" value="F:DNA binding"/>
    <property type="evidence" value="ECO:0007669"/>
    <property type="project" value="UniProtKB-KW"/>
</dbReference>
<dbReference type="GO" id="GO:0003727">
    <property type="term" value="F:single-stranded RNA binding"/>
    <property type="evidence" value="ECO:0007669"/>
    <property type="project" value="TreeGrafter"/>
</dbReference>
<accession>A0A2A7MTR6</accession>
<dbReference type="GO" id="GO:0016891">
    <property type="term" value="F:RNA endonuclease activity producing 5'-phosphomonoesters, hydrolytic mechanism"/>
    <property type="evidence" value="ECO:0007669"/>
    <property type="project" value="TreeGrafter"/>
</dbReference>
<gene>
    <name evidence="12" type="ORF">CQY20_23655</name>
    <name evidence="11" type="ORF">MAGR_19410</name>
</gene>
<dbReference type="PROSITE" id="PS50995">
    <property type="entry name" value="HTH_MARR_2"/>
    <property type="match status" value="1"/>
</dbReference>
<dbReference type="EMBL" id="BLKS01000001">
    <property type="protein sequence ID" value="GFG50500.1"/>
    <property type="molecule type" value="Genomic_DNA"/>
</dbReference>
<evidence type="ECO:0000313" key="12">
    <source>
        <dbReference type="EMBL" id="PEG34877.1"/>
    </source>
</evidence>
<dbReference type="PANTHER" id="PTHR28511:SF1">
    <property type="entry name" value="ENDONUCLEASE V"/>
    <property type="match status" value="1"/>
</dbReference>
<reference evidence="11" key="3">
    <citation type="submission" date="2020-02" db="EMBL/GenBank/DDBJ databases">
        <authorList>
            <person name="Matsumoto Y."/>
            <person name="Motooka D."/>
            <person name="Nakamura S."/>
        </authorList>
    </citation>
    <scope>NUCLEOTIDE SEQUENCE</scope>
    <source>
        <strain evidence="11">JCM 6377</strain>
    </source>
</reference>
<evidence type="ECO:0000256" key="5">
    <source>
        <dbReference type="ARBA" id="ARBA00022801"/>
    </source>
</evidence>
<organism evidence="12 13">
    <name type="scientific">Mycolicibacterium agri</name>
    <name type="common">Mycobacterium agri</name>
    <dbReference type="NCBI Taxonomy" id="36811"/>
    <lineage>
        <taxon>Bacteria</taxon>
        <taxon>Bacillati</taxon>
        <taxon>Actinomycetota</taxon>
        <taxon>Actinomycetes</taxon>
        <taxon>Mycobacteriales</taxon>
        <taxon>Mycobacteriaceae</taxon>
        <taxon>Mycolicibacterium</taxon>
    </lineage>
</organism>
<sequence>MTQLGRVPARPDNVYPLTPPRGVRAEPRGIDPVDAVLGAWSEQARTEVQPIAVTARISRLAHVLQQCMERASSAYGLDWGQFLVLAALRGAGPPFRMLPRDLHRLLLLSPAAVTNRLCRLEVKGFIERTADQSDRRNMPVVLTAQGLAMVDRAMAACVQKGNDLFGDADLRNVDMVLREMRDILASYEDLIPRRRGNALPQIDNRPWSGHAPTGVDARDQFVRTNMWPTSESELEELQRELARRVKEATPWQWPSQAEPAIGGVFVSLPTTRTAGAPRNIAWAGAVVMKSHTLLATATCTRRLTRPYHPGYLAVSVGPILEDVVHALPMRPDVVIVNAAGRDHVRGAGLAIQLGSALDIATIGITDKTDLGVAAEPAERRGAACPVELDGEVVGYQVRTHERSNPIVAHAAWLTTPELARDVAVRTTEQLRLPEPVHRARQLSRRMRSEYERTAGAGLYDGIHS</sequence>
<protein>
    <recommendedName>
        <fullName evidence="10">HTH marR-type domain-containing protein</fullName>
    </recommendedName>
</protein>
<name>A0A2A7MTR6_MYCAG</name>
<dbReference type="Pfam" id="PF12802">
    <property type="entry name" value="MarR_2"/>
    <property type="match status" value="1"/>
</dbReference>
<comment type="subcellular location">
    <subcellularLocation>
        <location evidence="1">Cytoplasm</location>
    </subcellularLocation>
</comment>
<dbReference type="Proteomes" id="UP000220914">
    <property type="component" value="Unassembled WGS sequence"/>
</dbReference>
<dbReference type="InterPro" id="IPR036388">
    <property type="entry name" value="WH-like_DNA-bd_sf"/>
</dbReference>
<keyword evidence="5" id="KW-0378">Hydrolase</keyword>
<dbReference type="Gene3D" id="3.30.2170.10">
    <property type="entry name" value="archaeoglobus fulgidus dsm 4304 superfamily"/>
    <property type="match status" value="1"/>
</dbReference>
<evidence type="ECO:0000256" key="6">
    <source>
        <dbReference type="ARBA" id="ARBA00023015"/>
    </source>
</evidence>
<dbReference type="EMBL" id="PDCP01000054">
    <property type="protein sequence ID" value="PEG34877.1"/>
    <property type="molecule type" value="Genomic_DNA"/>
</dbReference>
<dbReference type="OrthoDB" id="3237509at2"/>
<dbReference type="PANTHER" id="PTHR28511">
    <property type="entry name" value="ENDONUCLEASE V"/>
    <property type="match status" value="1"/>
</dbReference>
<dbReference type="InterPro" id="IPR023187">
    <property type="entry name" value="Tscrpt_reg_MarR-type_CS"/>
</dbReference>
<dbReference type="SUPFAM" id="SSF46785">
    <property type="entry name" value="Winged helix' DNA-binding domain"/>
    <property type="match status" value="1"/>
</dbReference>
<evidence type="ECO:0000256" key="2">
    <source>
        <dbReference type="ARBA" id="ARBA00022490"/>
    </source>
</evidence>
<keyword evidence="8" id="KW-0804">Transcription</keyword>
<evidence type="ECO:0000259" key="10">
    <source>
        <dbReference type="PROSITE" id="PS50995"/>
    </source>
</evidence>
<evidence type="ECO:0000256" key="4">
    <source>
        <dbReference type="ARBA" id="ARBA00022759"/>
    </source>
</evidence>
<dbReference type="Proteomes" id="UP000465302">
    <property type="component" value="Unassembled WGS sequence"/>
</dbReference>
<proteinExistence type="predicted"/>
<feature type="region of interest" description="Disordered" evidence="9">
    <location>
        <begin position="1"/>
        <end position="23"/>
    </location>
</feature>
<dbReference type="PROSITE" id="PS01117">
    <property type="entry name" value="HTH_MARR_1"/>
    <property type="match status" value="1"/>
</dbReference>
<reference evidence="11 14" key="2">
    <citation type="journal article" date="2019" name="Emerg. Microbes Infect.">
        <title>Comprehensive subspecies identification of 175 nontuberculous mycobacteria species based on 7547 genomic profiles.</title>
        <authorList>
            <person name="Matsumoto Y."/>
            <person name="Kinjo T."/>
            <person name="Motooka D."/>
            <person name="Nabeya D."/>
            <person name="Jung N."/>
            <person name="Uechi K."/>
            <person name="Horii T."/>
            <person name="Iida T."/>
            <person name="Fujita J."/>
            <person name="Nakamura S."/>
        </authorList>
    </citation>
    <scope>NUCLEOTIDE SEQUENCE [LARGE SCALE GENOMIC DNA]</scope>
    <source>
        <strain evidence="11 14">JCM 6377</strain>
    </source>
</reference>
<evidence type="ECO:0000256" key="3">
    <source>
        <dbReference type="ARBA" id="ARBA00022722"/>
    </source>
</evidence>
<keyword evidence="6" id="KW-0805">Transcription regulation</keyword>
<keyword evidence="13" id="KW-1185">Reference proteome</keyword>
<evidence type="ECO:0000256" key="1">
    <source>
        <dbReference type="ARBA" id="ARBA00004496"/>
    </source>
</evidence>
<dbReference type="GO" id="GO:0003700">
    <property type="term" value="F:DNA-binding transcription factor activity"/>
    <property type="evidence" value="ECO:0007669"/>
    <property type="project" value="InterPro"/>
</dbReference>
<dbReference type="Gene3D" id="1.10.10.10">
    <property type="entry name" value="Winged helix-like DNA-binding domain superfamily/Winged helix DNA-binding domain"/>
    <property type="match status" value="1"/>
</dbReference>
<evidence type="ECO:0000313" key="14">
    <source>
        <dbReference type="Proteomes" id="UP000465302"/>
    </source>
</evidence>
<dbReference type="InterPro" id="IPR000835">
    <property type="entry name" value="HTH_MarR-typ"/>
</dbReference>
<evidence type="ECO:0000313" key="13">
    <source>
        <dbReference type="Proteomes" id="UP000220914"/>
    </source>
</evidence>
<keyword evidence="2" id="KW-0963">Cytoplasm</keyword>
<dbReference type="InterPro" id="IPR007581">
    <property type="entry name" value="Endonuclease-V"/>
</dbReference>
<evidence type="ECO:0000313" key="11">
    <source>
        <dbReference type="EMBL" id="GFG50500.1"/>
    </source>
</evidence>
<reference evidence="12 13" key="1">
    <citation type="submission" date="2017-10" db="EMBL/GenBank/DDBJ databases">
        <title>The new phylogeny of genus Mycobacterium.</title>
        <authorList>
            <person name="Tortoli E."/>
            <person name="Trovato A."/>
            <person name="Cirillo D.M."/>
        </authorList>
    </citation>
    <scope>NUCLEOTIDE SEQUENCE [LARGE SCALE GENOMIC DNA]</scope>
    <source>
        <strain evidence="12 13">CCUG37673</strain>
    </source>
</reference>
<keyword evidence="4" id="KW-0255">Endonuclease</keyword>
<dbReference type="GO" id="GO:0005737">
    <property type="term" value="C:cytoplasm"/>
    <property type="evidence" value="ECO:0007669"/>
    <property type="project" value="UniProtKB-SubCell"/>
</dbReference>
<evidence type="ECO:0000256" key="7">
    <source>
        <dbReference type="ARBA" id="ARBA00023125"/>
    </source>
</evidence>
<dbReference type="Pfam" id="PF04493">
    <property type="entry name" value="Endonuclease_5"/>
    <property type="match status" value="1"/>
</dbReference>
<keyword evidence="7" id="KW-0238">DNA-binding</keyword>